<dbReference type="Proteomes" id="UP001058271">
    <property type="component" value="Chromosome"/>
</dbReference>
<reference evidence="8" key="1">
    <citation type="submission" date="2021-04" db="EMBL/GenBank/DDBJ databases">
        <title>Biosynthetic gene clusters of Dactylosporangioum roseum.</title>
        <authorList>
            <person name="Hartkoorn R.C."/>
            <person name="Beaudoing E."/>
            <person name="Hot D."/>
            <person name="Moureu S."/>
        </authorList>
    </citation>
    <scope>NUCLEOTIDE SEQUENCE</scope>
    <source>
        <strain evidence="8">NRRL B-16295</strain>
    </source>
</reference>
<dbReference type="EMBL" id="CP073721">
    <property type="protein sequence ID" value="UWZ40592.1"/>
    <property type="molecule type" value="Genomic_DNA"/>
</dbReference>
<sequence>MPEVEHEPDYRFTLANERTVLAWLRTSLALMAAGVAVVQFVPLLGRPAVREATGLGFTVLSVVTAIAAVLRWRTVQRAMRRGRPLPGSATVWVVAAGLAATGLVVCVMMLAGP</sequence>
<keyword evidence="5 6" id="KW-0472">Membrane</keyword>
<keyword evidence="2" id="KW-1003">Cell membrane</keyword>
<dbReference type="InterPro" id="IPR003807">
    <property type="entry name" value="DUF202"/>
</dbReference>
<name>A0ABY5ZFF9_9ACTN</name>
<evidence type="ECO:0000256" key="2">
    <source>
        <dbReference type="ARBA" id="ARBA00022475"/>
    </source>
</evidence>
<evidence type="ECO:0000313" key="9">
    <source>
        <dbReference type="Proteomes" id="UP001058271"/>
    </source>
</evidence>
<evidence type="ECO:0000259" key="7">
    <source>
        <dbReference type="Pfam" id="PF02656"/>
    </source>
</evidence>
<feature type="domain" description="DUF202" evidence="7">
    <location>
        <begin position="11"/>
        <end position="78"/>
    </location>
</feature>
<organism evidence="8 9">
    <name type="scientific">Dactylosporangium roseum</name>
    <dbReference type="NCBI Taxonomy" id="47989"/>
    <lineage>
        <taxon>Bacteria</taxon>
        <taxon>Bacillati</taxon>
        <taxon>Actinomycetota</taxon>
        <taxon>Actinomycetes</taxon>
        <taxon>Micromonosporales</taxon>
        <taxon>Micromonosporaceae</taxon>
        <taxon>Dactylosporangium</taxon>
    </lineage>
</organism>
<proteinExistence type="predicted"/>
<feature type="transmembrane region" description="Helical" evidence="6">
    <location>
        <begin position="20"/>
        <end position="40"/>
    </location>
</feature>
<evidence type="ECO:0000256" key="4">
    <source>
        <dbReference type="ARBA" id="ARBA00022989"/>
    </source>
</evidence>
<dbReference type="InterPro" id="IPR052053">
    <property type="entry name" value="IM_YidH-like"/>
</dbReference>
<evidence type="ECO:0000256" key="5">
    <source>
        <dbReference type="ARBA" id="ARBA00023136"/>
    </source>
</evidence>
<accession>A0ABY5ZFF9</accession>
<gene>
    <name evidence="8" type="ORF">Drose_26440</name>
</gene>
<dbReference type="PANTHER" id="PTHR34187:SF2">
    <property type="entry name" value="DUF202 DOMAIN-CONTAINING PROTEIN"/>
    <property type="match status" value="1"/>
</dbReference>
<evidence type="ECO:0000256" key="3">
    <source>
        <dbReference type="ARBA" id="ARBA00022692"/>
    </source>
</evidence>
<evidence type="ECO:0000256" key="1">
    <source>
        <dbReference type="ARBA" id="ARBA00004651"/>
    </source>
</evidence>
<dbReference type="Pfam" id="PF02656">
    <property type="entry name" value="DUF202"/>
    <property type="match status" value="1"/>
</dbReference>
<evidence type="ECO:0000313" key="8">
    <source>
        <dbReference type="EMBL" id="UWZ40592.1"/>
    </source>
</evidence>
<comment type="subcellular location">
    <subcellularLocation>
        <location evidence="1">Cell membrane</location>
        <topology evidence="1">Multi-pass membrane protein</topology>
    </subcellularLocation>
</comment>
<protein>
    <submittedName>
        <fullName evidence="8">DUF202 domain-containing protein</fullName>
    </submittedName>
</protein>
<keyword evidence="3 6" id="KW-0812">Transmembrane</keyword>
<feature type="transmembrane region" description="Helical" evidence="6">
    <location>
        <begin position="52"/>
        <end position="70"/>
    </location>
</feature>
<keyword evidence="4 6" id="KW-1133">Transmembrane helix</keyword>
<dbReference type="PANTHER" id="PTHR34187">
    <property type="entry name" value="FGR18P"/>
    <property type="match status" value="1"/>
</dbReference>
<evidence type="ECO:0000256" key="6">
    <source>
        <dbReference type="SAM" id="Phobius"/>
    </source>
</evidence>
<feature type="transmembrane region" description="Helical" evidence="6">
    <location>
        <begin position="91"/>
        <end position="111"/>
    </location>
</feature>
<keyword evidence="9" id="KW-1185">Reference proteome</keyword>